<feature type="compositionally biased region" description="Low complexity" evidence="13">
    <location>
        <begin position="62"/>
        <end position="74"/>
    </location>
</feature>
<dbReference type="EMBL" id="LFMI01000416">
    <property type="protein sequence ID" value="OTA03537.1"/>
    <property type="molecule type" value="Genomic_DNA"/>
</dbReference>
<keyword evidence="8 12" id="KW-0175">Coiled coil</keyword>
<proteinExistence type="inferred from homology"/>
<feature type="coiled-coil region" evidence="12">
    <location>
        <begin position="927"/>
        <end position="954"/>
    </location>
</feature>
<feature type="coiled-coil region" evidence="12">
    <location>
        <begin position="777"/>
        <end position="839"/>
    </location>
</feature>
<dbReference type="GO" id="GO:0030915">
    <property type="term" value="C:Smc5-Smc6 complex"/>
    <property type="evidence" value="ECO:0007669"/>
    <property type="project" value="TreeGrafter"/>
</dbReference>
<evidence type="ECO:0000256" key="10">
    <source>
        <dbReference type="ARBA" id="ARBA00023204"/>
    </source>
</evidence>
<dbReference type="GO" id="GO:0000724">
    <property type="term" value="P:double-strand break repair via homologous recombination"/>
    <property type="evidence" value="ECO:0007669"/>
    <property type="project" value="TreeGrafter"/>
</dbReference>
<feature type="compositionally biased region" description="Polar residues" evidence="13">
    <location>
        <begin position="1094"/>
        <end position="1103"/>
    </location>
</feature>
<keyword evidence="5" id="KW-0547">Nucleotide-binding</keyword>
<dbReference type="Gene3D" id="3.40.50.300">
    <property type="entry name" value="P-loop containing nucleotide triphosphate hydrolases"/>
    <property type="match status" value="2"/>
</dbReference>
<keyword evidence="11" id="KW-0539">Nucleus</keyword>
<evidence type="ECO:0000256" key="11">
    <source>
        <dbReference type="ARBA" id="ARBA00023242"/>
    </source>
</evidence>
<keyword evidence="6" id="KW-0227">DNA damage</keyword>
<evidence type="ECO:0000256" key="2">
    <source>
        <dbReference type="ARBA" id="ARBA00004286"/>
    </source>
</evidence>
<dbReference type="GO" id="GO:0003684">
    <property type="term" value="F:damaged DNA binding"/>
    <property type="evidence" value="ECO:0007669"/>
    <property type="project" value="TreeGrafter"/>
</dbReference>
<dbReference type="AlphaFoldDB" id="A0A2H2Z621"/>
<feature type="compositionally biased region" description="Basic and acidic residues" evidence="13">
    <location>
        <begin position="507"/>
        <end position="525"/>
    </location>
</feature>
<feature type="region of interest" description="Disordered" evidence="13">
    <location>
        <begin position="61"/>
        <end position="107"/>
    </location>
</feature>
<dbReference type="InterPro" id="IPR027417">
    <property type="entry name" value="P-loop_NTPase"/>
</dbReference>
<dbReference type="GO" id="GO:0035861">
    <property type="term" value="C:site of double-strand break"/>
    <property type="evidence" value="ECO:0007669"/>
    <property type="project" value="TreeGrafter"/>
</dbReference>
<keyword evidence="7" id="KW-0067">ATP-binding</keyword>
<feature type="region of interest" description="Disordered" evidence="13">
    <location>
        <begin position="1086"/>
        <end position="1106"/>
    </location>
</feature>
<accession>A0A2H2Z621</accession>
<evidence type="ECO:0000313" key="15">
    <source>
        <dbReference type="EMBL" id="OTA03537.1"/>
    </source>
</evidence>
<evidence type="ECO:0000256" key="9">
    <source>
        <dbReference type="ARBA" id="ARBA00023172"/>
    </source>
</evidence>
<evidence type="ECO:0000256" key="3">
    <source>
        <dbReference type="ARBA" id="ARBA00006793"/>
    </source>
</evidence>
<comment type="subcellular location">
    <subcellularLocation>
        <location evidence="2">Chromosome</location>
    </subcellularLocation>
    <subcellularLocation>
        <location evidence="1">Nucleus</location>
    </subcellularLocation>
</comment>
<feature type="compositionally biased region" description="Acidic residues" evidence="13">
    <location>
        <begin position="87"/>
        <end position="99"/>
    </location>
</feature>
<keyword evidence="16" id="KW-1185">Reference proteome</keyword>
<dbReference type="GO" id="GO:0005524">
    <property type="term" value="F:ATP binding"/>
    <property type="evidence" value="ECO:0007669"/>
    <property type="project" value="UniProtKB-KW"/>
</dbReference>
<feature type="region of interest" description="Disordered" evidence="13">
    <location>
        <begin position="1"/>
        <end position="24"/>
    </location>
</feature>
<evidence type="ECO:0000259" key="14">
    <source>
        <dbReference type="Pfam" id="PF13476"/>
    </source>
</evidence>
<evidence type="ECO:0000256" key="8">
    <source>
        <dbReference type="ARBA" id="ARBA00023054"/>
    </source>
</evidence>
<reference evidence="15 16" key="1">
    <citation type="journal article" date="2015" name="Genome Announc.">
        <title>Genome sequence and annotation of Trichoderma parareesei, the ancestor of the cellulase producer Trichoderma reesei.</title>
        <authorList>
            <person name="Yang D."/>
            <person name="Pomraning K."/>
            <person name="Kopchinskiy A."/>
            <person name="Karimi Aghcheh R."/>
            <person name="Atanasova L."/>
            <person name="Chenthamara K."/>
            <person name="Baker S.E."/>
            <person name="Zhang R."/>
            <person name="Shen Q."/>
            <person name="Freitag M."/>
            <person name="Kubicek C.P."/>
            <person name="Druzhinina I.S."/>
        </authorList>
    </citation>
    <scope>NUCLEOTIDE SEQUENCE [LARGE SCALE GENOMIC DNA]</scope>
    <source>
        <strain evidence="15 16">CBS 125925</strain>
    </source>
</reference>
<evidence type="ECO:0000256" key="12">
    <source>
        <dbReference type="SAM" id="Coils"/>
    </source>
</evidence>
<dbReference type="SUPFAM" id="SSF52540">
    <property type="entry name" value="P-loop containing nucleoside triphosphate hydrolases"/>
    <property type="match status" value="1"/>
</dbReference>
<keyword evidence="9" id="KW-0233">DNA recombination</keyword>
<evidence type="ECO:0000313" key="16">
    <source>
        <dbReference type="Proteomes" id="UP000219286"/>
    </source>
</evidence>
<sequence length="1211" mass="137192">MPPSKRSRMASDQDEDDDVVEARASMANDVRPVATLQQQSAVLCCANFSWLTRRQRKRVRLSAGDAEASSSRAAAETKQYDTSSSESESEDGDSEDDDAPASPPQTQYELMRDNGFRHLANTDWDDQQATQKIKRRTTSQTFDNMVAESGIIESITCYNFMCHERLHVELGPLINFIVGENGSGKSAVLTALTLCLGGKASDTNRGGSLKSFVKEGREHGSLVVKIKNAGSDAYQPDIYGPSITVERHFSKNGASGFKIKTAEGKVVSTKKQEVEEISEWYALQIGNPLTVLSQDNARQFLNSASPAQKYKYFVSGVQLEQLDNDYKMSQDTLDKTLILRDDLDEKIAHVKKAMDDAQRLAEIAQKNQGLREKARLYRNQLVWSQVVERERELEQRNADLARRDRELVSWQADCEAATKVLEETDEMLGRAQEAREALAAEENTLEEKVMEAEAAWRDAKQRQMELQGEERDAHIRLKTLRTDILSCEKKIKEEENRLDGSSASARAAKDQELSEAEAHDKRLGEQIDEAKSKTQSLKDKAAEAKEALRRAEQFLQRKKQEEIVAKKGVRELEQSNGSAFDGFDADLIKLSKAIEREGGFDSKPVGPIGLHITLRKPEWSSILEKTFGDVLNAFVVKSKRDQSKLSSMVQRMGLKKQPPIYIAYGGTIDTRSQEPDEKFDTILRVLDFDDDLVRSQLVINNQIEKIILIKERTEAEKVMIDNDGPPRNVAACICFHDGRGKRGHGLRITNRFGTIGTSPVTPSGMHPRMQSDSAQRLIVAKENLRQLGLELKELTNEERQARQRLSSCESDLSSHYSAIKQWENDRRRIQADIQRIIEEMDAFEGVDGRLVALREEREAKRTEEEQLGLQYGNLKLEKRELSKKTEEARARLDAEKDVQKDHGSRVAKADDKITKLEGLRRVKVAEKNAAFERLDIEKDERRRAEAKRDQKVAEVADFIRQAEQASPDRVHIPEDETYESLEIKYQRVCEQLAQREARQGATDQQIYDRAIEARTQYEDVMKKTRDVDETIASLKQAIEHRLHLWRQFQRQISARIRIQFTYLLSERGFRGNIDLDHRARRVNINIEPDKTRKSSSGRNTKTLSGGEKSFSSICMLLSVWEAIGSPIRCLDEFDVFMDNVNRAISTNMLVGYAAAAAAAATAERVEGVDAARRSVSRQYILITPNAIEGRARLDKDVKIIRLTDPRQQTLV</sequence>
<gene>
    <name evidence="15" type="ORF">A9Z42_0040050</name>
</gene>
<feature type="coiled-coil region" evidence="12">
    <location>
        <begin position="340"/>
        <end position="380"/>
    </location>
</feature>
<feature type="coiled-coil region" evidence="12">
    <location>
        <begin position="871"/>
        <end position="898"/>
    </location>
</feature>
<dbReference type="GO" id="GO:0003697">
    <property type="term" value="F:single-stranded DNA binding"/>
    <property type="evidence" value="ECO:0007669"/>
    <property type="project" value="TreeGrafter"/>
</dbReference>
<evidence type="ECO:0000256" key="13">
    <source>
        <dbReference type="SAM" id="MobiDB-lite"/>
    </source>
</evidence>
<name>A0A2H2Z621_TRIPA</name>
<dbReference type="PANTHER" id="PTHR19306:SF6">
    <property type="entry name" value="STRUCTURAL MAINTENANCE OF CHROMOSOMES PROTEIN 6"/>
    <property type="match status" value="1"/>
</dbReference>
<comment type="similarity">
    <text evidence="3">Belongs to the SMC family. SMC6 subfamily.</text>
</comment>
<keyword evidence="4" id="KW-0158">Chromosome</keyword>
<evidence type="ECO:0000256" key="4">
    <source>
        <dbReference type="ARBA" id="ARBA00022454"/>
    </source>
</evidence>
<dbReference type="GO" id="GO:0005634">
    <property type="term" value="C:nucleus"/>
    <property type="evidence" value="ECO:0007669"/>
    <property type="project" value="UniProtKB-SubCell"/>
</dbReference>
<evidence type="ECO:0000256" key="5">
    <source>
        <dbReference type="ARBA" id="ARBA00022741"/>
    </source>
</evidence>
<evidence type="ECO:0000256" key="1">
    <source>
        <dbReference type="ARBA" id="ARBA00004123"/>
    </source>
</evidence>
<dbReference type="PANTHER" id="PTHR19306">
    <property type="entry name" value="STRUCTURAL MAINTENANCE OF CHROMOSOMES 5,6 SMC5, SMC6"/>
    <property type="match status" value="1"/>
</dbReference>
<feature type="domain" description="Rad50/SbcC-type AAA" evidence="14">
    <location>
        <begin position="155"/>
        <end position="401"/>
    </location>
</feature>
<comment type="caution">
    <text evidence="15">The sequence shown here is derived from an EMBL/GenBank/DDBJ whole genome shotgun (WGS) entry which is preliminary data.</text>
</comment>
<dbReference type="InterPro" id="IPR038729">
    <property type="entry name" value="Rad50/SbcC_AAA"/>
</dbReference>
<dbReference type="Pfam" id="PF13476">
    <property type="entry name" value="AAA_23"/>
    <property type="match status" value="1"/>
</dbReference>
<evidence type="ECO:0000256" key="7">
    <source>
        <dbReference type="ARBA" id="ARBA00022840"/>
    </source>
</evidence>
<keyword evidence="10" id="KW-0234">DNA repair</keyword>
<protein>
    <submittedName>
        <fullName evidence="15">DNA repair protein Rad18</fullName>
    </submittedName>
</protein>
<feature type="region of interest" description="Disordered" evidence="13">
    <location>
        <begin position="495"/>
        <end position="525"/>
    </location>
</feature>
<evidence type="ECO:0000256" key="6">
    <source>
        <dbReference type="ARBA" id="ARBA00022763"/>
    </source>
</evidence>
<dbReference type="Proteomes" id="UP000219286">
    <property type="component" value="Unassembled WGS sequence"/>
</dbReference>
<organism evidence="15 16">
    <name type="scientific">Trichoderma parareesei</name>
    <name type="common">Filamentous fungus</name>
    <dbReference type="NCBI Taxonomy" id="858221"/>
    <lineage>
        <taxon>Eukaryota</taxon>
        <taxon>Fungi</taxon>
        <taxon>Dikarya</taxon>
        <taxon>Ascomycota</taxon>
        <taxon>Pezizomycotina</taxon>
        <taxon>Sordariomycetes</taxon>
        <taxon>Hypocreomycetidae</taxon>
        <taxon>Hypocreales</taxon>
        <taxon>Hypocreaceae</taxon>
        <taxon>Trichoderma</taxon>
    </lineage>
</organism>
<dbReference type="OrthoDB" id="10072614at2759"/>